<dbReference type="AlphaFoldDB" id="A0A556MX02"/>
<dbReference type="InterPro" id="IPR032710">
    <property type="entry name" value="NTF2-like_dom_sf"/>
</dbReference>
<accession>A0A556MX02</accession>
<dbReference type="OrthoDB" id="802646at2"/>
<evidence type="ECO:0000256" key="1">
    <source>
        <dbReference type="SAM" id="SignalP"/>
    </source>
</evidence>
<organism evidence="3 4">
    <name type="scientific">Mucilaginibacter corticis</name>
    <dbReference type="NCBI Taxonomy" id="2597670"/>
    <lineage>
        <taxon>Bacteria</taxon>
        <taxon>Pseudomonadati</taxon>
        <taxon>Bacteroidota</taxon>
        <taxon>Sphingobacteriia</taxon>
        <taxon>Sphingobacteriales</taxon>
        <taxon>Sphingobacteriaceae</taxon>
        <taxon>Mucilaginibacter</taxon>
    </lineage>
</organism>
<feature type="domain" description="DUF4440" evidence="2">
    <location>
        <begin position="33"/>
        <end position="139"/>
    </location>
</feature>
<dbReference type="RefSeq" id="WP_144248025.1">
    <property type="nucleotide sequence ID" value="NZ_VLPK01000001.1"/>
</dbReference>
<feature type="chain" id="PRO_5022011344" evidence="1">
    <location>
        <begin position="23"/>
        <end position="242"/>
    </location>
</feature>
<dbReference type="SUPFAM" id="SSF54427">
    <property type="entry name" value="NTF2-like"/>
    <property type="match status" value="1"/>
</dbReference>
<proteinExistence type="predicted"/>
<keyword evidence="1" id="KW-0732">Signal</keyword>
<comment type="caution">
    <text evidence="3">The sequence shown here is derived from an EMBL/GenBank/DDBJ whole genome shotgun (WGS) entry which is preliminary data.</text>
</comment>
<dbReference type="EMBL" id="VLPK01000001">
    <property type="protein sequence ID" value="TSJ44464.1"/>
    <property type="molecule type" value="Genomic_DNA"/>
</dbReference>
<evidence type="ECO:0000259" key="2">
    <source>
        <dbReference type="Pfam" id="PF14534"/>
    </source>
</evidence>
<feature type="signal peptide" evidence="1">
    <location>
        <begin position="1"/>
        <end position="22"/>
    </location>
</feature>
<dbReference type="Pfam" id="PF14534">
    <property type="entry name" value="DUF4440"/>
    <property type="match status" value="1"/>
</dbReference>
<evidence type="ECO:0000313" key="4">
    <source>
        <dbReference type="Proteomes" id="UP000318733"/>
    </source>
</evidence>
<sequence>MKKINLFLLSLGLFAFINHANAQNDSTTKAHQILRLEQQLADALQIDTALWSKYLDPTWHIVDEDGNGMFKKEFLTSFKPFPKSIAIHAEVTKPVFSFHGDVAVVQYVADEYETAYGQQVHTTYGTMDVWYRKGDSWRMLSMEDFEIPALPPAVKVSDDILKSYTGTYRLDDDHIAIVELKDGNLNLQKNKGAIVPLHAETYNVFFRKEDARGRKLFVKDENGQWQLRERRNGQDLVWRRIN</sequence>
<name>A0A556MX02_9SPHI</name>
<keyword evidence="4" id="KW-1185">Reference proteome</keyword>
<protein>
    <submittedName>
        <fullName evidence="3">Nuclear transport factor 2 family protein</fullName>
    </submittedName>
</protein>
<reference evidence="3 4" key="1">
    <citation type="submission" date="2019-07" db="EMBL/GenBank/DDBJ databases">
        <authorList>
            <person name="Huq M.A."/>
        </authorList>
    </citation>
    <scope>NUCLEOTIDE SEQUENCE [LARGE SCALE GENOMIC DNA]</scope>
    <source>
        <strain evidence="3 4">MAH-19</strain>
    </source>
</reference>
<evidence type="ECO:0000313" key="3">
    <source>
        <dbReference type="EMBL" id="TSJ44464.1"/>
    </source>
</evidence>
<dbReference type="InterPro" id="IPR027843">
    <property type="entry name" value="DUF4440"/>
</dbReference>
<dbReference type="Gene3D" id="3.10.450.50">
    <property type="match status" value="1"/>
</dbReference>
<gene>
    <name evidence="3" type="ORF">FO440_09880</name>
</gene>
<dbReference type="Proteomes" id="UP000318733">
    <property type="component" value="Unassembled WGS sequence"/>
</dbReference>